<dbReference type="GO" id="GO:0004799">
    <property type="term" value="F:thymidylate synthase activity"/>
    <property type="evidence" value="ECO:0007669"/>
    <property type="project" value="TreeGrafter"/>
</dbReference>
<dbReference type="GO" id="GO:0050660">
    <property type="term" value="F:flavin adenine dinucleotide binding"/>
    <property type="evidence" value="ECO:0007669"/>
    <property type="project" value="InterPro"/>
</dbReference>
<name>A0A1F4RNU2_UNCSA</name>
<gene>
    <name evidence="1" type="ORF">A3F86_03030</name>
</gene>
<dbReference type="Gene3D" id="3.30.1360.170">
    <property type="match status" value="2"/>
</dbReference>
<comment type="caution">
    <text evidence="1">The sequence shown here is derived from an EMBL/GenBank/DDBJ whole genome shotgun (WGS) entry which is preliminary data.</text>
</comment>
<evidence type="ECO:0000313" key="1">
    <source>
        <dbReference type="EMBL" id="OGC09885.1"/>
    </source>
</evidence>
<dbReference type="Pfam" id="PF02511">
    <property type="entry name" value="Thy1"/>
    <property type="match status" value="2"/>
</dbReference>
<dbReference type="EMBL" id="METQ01000011">
    <property type="protein sequence ID" value="OGC09885.1"/>
    <property type="molecule type" value="Genomic_DNA"/>
</dbReference>
<accession>A0A1F4RNU2</accession>
<dbReference type="SUPFAM" id="SSF69796">
    <property type="entry name" value="Thymidylate synthase-complementing protein Thy1"/>
    <property type="match status" value="2"/>
</dbReference>
<dbReference type="PANTHER" id="PTHR34934">
    <property type="entry name" value="FLAVIN-DEPENDENT THYMIDYLATE SYNTHASE"/>
    <property type="match status" value="1"/>
</dbReference>
<dbReference type="PROSITE" id="PS51331">
    <property type="entry name" value="THYX"/>
    <property type="match status" value="2"/>
</dbReference>
<dbReference type="AlphaFoldDB" id="A0A1F4RNU2"/>
<reference evidence="1 2" key="1">
    <citation type="journal article" date="2016" name="Nat. Commun.">
        <title>Thousands of microbial genomes shed light on interconnected biogeochemical processes in an aquifer system.</title>
        <authorList>
            <person name="Anantharaman K."/>
            <person name="Brown C.T."/>
            <person name="Hug L.A."/>
            <person name="Sharon I."/>
            <person name="Castelle C.J."/>
            <person name="Probst A.J."/>
            <person name="Thomas B.C."/>
            <person name="Singh A."/>
            <person name="Wilkins M.J."/>
            <person name="Karaoz U."/>
            <person name="Brodie E.L."/>
            <person name="Williams K.H."/>
            <person name="Hubbard S.S."/>
            <person name="Banfield J.F."/>
        </authorList>
    </citation>
    <scope>NUCLEOTIDE SEQUENCE [LARGE SCALE GENOMIC DNA]</scope>
</reference>
<dbReference type="InterPro" id="IPR003669">
    <property type="entry name" value="Thymidylate_synthase_ThyX"/>
</dbReference>
<dbReference type="GO" id="GO:0050797">
    <property type="term" value="F:thymidylate synthase (FAD) activity"/>
    <property type="evidence" value="ECO:0007669"/>
    <property type="project" value="InterPro"/>
</dbReference>
<dbReference type="InterPro" id="IPR036098">
    <property type="entry name" value="Thymidylate_synthase_ThyX_sf"/>
</dbReference>
<proteinExistence type="predicted"/>
<dbReference type="PANTHER" id="PTHR34934:SF1">
    <property type="entry name" value="FLAVIN-DEPENDENT THYMIDYLATE SYNTHASE"/>
    <property type="match status" value="1"/>
</dbReference>
<protein>
    <recommendedName>
        <fullName evidence="3">Thymidylate synthase, flavin-dependent</fullName>
    </recommendedName>
</protein>
<dbReference type="GO" id="GO:0070402">
    <property type="term" value="F:NADPH binding"/>
    <property type="evidence" value="ECO:0007669"/>
    <property type="project" value="TreeGrafter"/>
</dbReference>
<dbReference type="STRING" id="1802568.A3F86_03030"/>
<dbReference type="GO" id="GO:0006231">
    <property type="term" value="P:dTMP biosynthetic process"/>
    <property type="evidence" value="ECO:0007669"/>
    <property type="project" value="InterPro"/>
</dbReference>
<evidence type="ECO:0008006" key="3">
    <source>
        <dbReference type="Google" id="ProtNLM"/>
    </source>
</evidence>
<dbReference type="CDD" id="cd20175">
    <property type="entry name" value="ThyX"/>
    <property type="match status" value="2"/>
</dbReference>
<organism evidence="1 2">
    <name type="scientific">candidate division WOR-1 bacterium RIFCSPLOWO2_12_FULL_45_9</name>
    <dbReference type="NCBI Taxonomy" id="1802568"/>
    <lineage>
        <taxon>Bacteria</taxon>
        <taxon>Bacillati</taxon>
        <taxon>Saganbacteria</taxon>
    </lineage>
</organism>
<sequence length="466" mass="53521">MKILLAGYNVDTDVLADLKRTSHPRQDVTPETISASYARISRDPRPIDELRKLARAEVEKARKSNANIIFKMGHHSIAEHAVFNFDILGVSRLALEELEKFRLCAYTEKSQRYQKLENDFVIPEEIKGFDLEKDFVETIQKQNKFYHEIIEQGIEPEDARYVTSLATQAQLGQTLNARNLEFLFRRFASHPLAEIRRIGKTMYDLVQPIAPSIILFAEANDFDQKTYGELKTKTLKLKTKSKEAGPEVELIDFTAEPDQRLLAALLHSSTRLTFAECSRQAGKMSPKEKKELIKTCFKYAELYDRPLREFEYVDLTFNVVLSAACFGQLKRHRMASIISQPYDPALGVTIPEAITKAGLDKKFKCIVNITNKTFEKISKKNPLAAQYVLTNAHRKRVLIKFNARELYHISRLREDKHAQWDIQRISAQMTAQAKKIMPLSMLFIGGKDKYPDIYEAQFGKKPNVVL</sequence>
<evidence type="ECO:0000313" key="2">
    <source>
        <dbReference type="Proteomes" id="UP000179095"/>
    </source>
</evidence>
<dbReference type="Proteomes" id="UP000179095">
    <property type="component" value="Unassembled WGS sequence"/>
</dbReference>